<dbReference type="Gene3D" id="3.40.50.2300">
    <property type="match status" value="1"/>
</dbReference>
<dbReference type="FunFam" id="3.40.50.2300:FF:000050">
    <property type="entry name" value="Response regulator receiver"/>
    <property type="match status" value="1"/>
</dbReference>
<dbReference type="PANTHER" id="PTHR43367:SF1">
    <property type="entry name" value="TWO-COMPONENT RESPONSE REGULATOR-LIKE APRR6-RELATED"/>
    <property type="match status" value="1"/>
</dbReference>
<proteinExistence type="predicted"/>
<organism evidence="5 6">
    <name type="scientific">Raineyella antarctica</name>
    <dbReference type="NCBI Taxonomy" id="1577474"/>
    <lineage>
        <taxon>Bacteria</taxon>
        <taxon>Bacillati</taxon>
        <taxon>Actinomycetota</taxon>
        <taxon>Actinomycetes</taxon>
        <taxon>Propionibacteriales</taxon>
        <taxon>Propionibacteriaceae</taxon>
        <taxon>Raineyella</taxon>
    </lineage>
</organism>
<dbReference type="GO" id="GO:0003723">
    <property type="term" value="F:RNA binding"/>
    <property type="evidence" value="ECO:0007669"/>
    <property type="project" value="InterPro"/>
</dbReference>
<feature type="domain" description="ANTAR" evidence="4">
    <location>
        <begin position="271"/>
        <end position="332"/>
    </location>
</feature>
<feature type="region of interest" description="Disordered" evidence="2">
    <location>
        <begin position="1"/>
        <end position="142"/>
    </location>
</feature>
<dbReference type="Gene3D" id="1.10.10.10">
    <property type="entry name" value="Winged helix-like DNA-binding domain superfamily/Winged helix DNA-binding domain"/>
    <property type="match status" value="1"/>
</dbReference>
<evidence type="ECO:0000313" key="6">
    <source>
        <dbReference type="Proteomes" id="UP000199086"/>
    </source>
</evidence>
<dbReference type="SMART" id="SM01012">
    <property type="entry name" value="ANTAR"/>
    <property type="match status" value="1"/>
</dbReference>
<feature type="domain" description="Response regulatory" evidence="3">
    <location>
        <begin position="151"/>
        <end position="265"/>
    </location>
</feature>
<name>A0A1G6GDX9_9ACTN</name>
<dbReference type="GO" id="GO:0000160">
    <property type="term" value="P:phosphorelay signal transduction system"/>
    <property type="evidence" value="ECO:0007669"/>
    <property type="project" value="InterPro"/>
</dbReference>
<feature type="compositionally biased region" description="Basic residues" evidence="2">
    <location>
        <begin position="26"/>
        <end position="43"/>
    </location>
</feature>
<dbReference type="PANTHER" id="PTHR43367">
    <property type="match status" value="1"/>
</dbReference>
<dbReference type="InterPro" id="IPR005561">
    <property type="entry name" value="ANTAR"/>
</dbReference>
<evidence type="ECO:0000259" key="3">
    <source>
        <dbReference type="PROSITE" id="PS50110"/>
    </source>
</evidence>
<dbReference type="SUPFAM" id="SSF52172">
    <property type="entry name" value="CheY-like"/>
    <property type="match status" value="1"/>
</dbReference>
<gene>
    <name evidence="5" type="ORF">GA0111570_101450</name>
</gene>
<keyword evidence="1" id="KW-0597">Phosphoprotein</keyword>
<dbReference type="InterPro" id="IPR001789">
    <property type="entry name" value="Sig_transdc_resp-reg_receiver"/>
</dbReference>
<evidence type="ECO:0000313" key="5">
    <source>
        <dbReference type="EMBL" id="SDB80174.1"/>
    </source>
</evidence>
<feature type="compositionally biased region" description="Low complexity" evidence="2">
    <location>
        <begin position="59"/>
        <end position="119"/>
    </location>
</feature>
<protein>
    <submittedName>
        <fullName evidence="5">Two-component response regulator, AmiR/NasT family, consists of REC and RNA-binding antiterminator (ANTAR) domains</fullName>
    </submittedName>
</protein>
<keyword evidence="6" id="KW-1185">Reference proteome</keyword>
<feature type="modified residue" description="4-aspartylphosphate" evidence="1">
    <location>
        <position position="201"/>
    </location>
</feature>
<accession>A0A1G6GDX9</accession>
<reference evidence="5 6" key="1">
    <citation type="submission" date="2016-06" db="EMBL/GenBank/DDBJ databases">
        <authorList>
            <person name="Olsen C.W."/>
            <person name="Carey S."/>
            <person name="Hinshaw L."/>
            <person name="Karasin A.I."/>
        </authorList>
    </citation>
    <scope>NUCLEOTIDE SEQUENCE [LARGE SCALE GENOMIC DNA]</scope>
    <source>
        <strain evidence="5 6">LZ-22</strain>
    </source>
</reference>
<dbReference type="AlphaFoldDB" id="A0A1G6GDX9"/>
<feature type="compositionally biased region" description="Low complexity" evidence="2">
    <location>
        <begin position="14"/>
        <end position="25"/>
    </location>
</feature>
<dbReference type="InterPro" id="IPR011006">
    <property type="entry name" value="CheY-like_superfamily"/>
</dbReference>
<evidence type="ECO:0000256" key="1">
    <source>
        <dbReference type="PROSITE-ProRule" id="PRU00169"/>
    </source>
</evidence>
<dbReference type="Proteomes" id="UP000199086">
    <property type="component" value="Unassembled WGS sequence"/>
</dbReference>
<dbReference type="SMART" id="SM00448">
    <property type="entry name" value="REC"/>
    <property type="match status" value="1"/>
</dbReference>
<dbReference type="InterPro" id="IPR036388">
    <property type="entry name" value="WH-like_DNA-bd_sf"/>
</dbReference>
<dbReference type="EMBL" id="FMYF01000001">
    <property type="protein sequence ID" value="SDB80174.1"/>
    <property type="molecule type" value="Genomic_DNA"/>
</dbReference>
<dbReference type="STRING" id="1577474.GA0111570_101450"/>
<dbReference type="PROSITE" id="PS50110">
    <property type="entry name" value="RESPONSE_REGULATORY"/>
    <property type="match status" value="1"/>
</dbReference>
<dbReference type="PROSITE" id="PS50921">
    <property type="entry name" value="ANTAR"/>
    <property type="match status" value="1"/>
</dbReference>
<dbReference type="Pfam" id="PF03861">
    <property type="entry name" value="ANTAR"/>
    <property type="match status" value="1"/>
</dbReference>
<sequence length="341" mass="35718">MTSSDTPSPEGEETTPAPTEPAAKKPVTKKVAAKKAPAKKAPVKKVAAGKTAAKKTTKKATAVAEEPAVAPADVSGDATVTGEATVTVEAAESVEAPLAAAEPASEPEAAEATAAEAPVPSAPVPTAPSPESIAPAGDQDVPAVPAPTLTRVIVAEDEALIRLDLVELLRDEGYDVVAEVGDGQAAVEKARELHPDLVVMDVQMPRMDGISAAKIIATERIAPVVMLTAFSQRDLVERAREAGAMAYVVKPFGASDVVPAIEMAIARFHEIRAVEAEVEDLEERLASRKAVDQAKGLLQTGMGMSEQEAFRWIQKTAMDLRKPMREVAEGIIAHARKPKNQ</sequence>
<dbReference type="OrthoDB" id="9808843at2"/>
<evidence type="ECO:0000256" key="2">
    <source>
        <dbReference type="SAM" id="MobiDB-lite"/>
    </source>
</evidence>
<evidence type="ECO:0000259" key="4">
    <source>
        <dbReference type="PROSITE" id="PS50921"/>
    </source>
</evidence>
<dbReference type="Pfam" id="PF00072">
    <property type="entry name" value="Response_reg"/>
    <property type="match status" value="1"/>
</dbReference>